<name>A0ABS4EFQ1_9HYPH</name>
<dbReference type="RefSeq" id="WP_209846547.1">
    <property type="nucleotide sequence ID" value="NZ_JAGGJV010000001.1"/>
</dbReference>
<evidence type="ECO:0000313" key="2">
    <source>
        <dbReference type="Proteomes" id="UP000823786"/>
    </source>
</evidence>
<protein>
    <submittedName>
        <fullName evidence="1">Uncharacterized protein</fullName>
    </submittedName>
</protein>
<organism evidence="1 2">
    <name type="scientific">Rhizobium herbae</name>
    <dbReference type="NCBI Taxonomy" id="508661"/>
    <lineage>
        <taxon>Bacteria</taxon>
        <taxon>Pseudomonadati</taxon>
        <taxon>Pseudomonadota</taxon>
        <taxon>Alphaproteobacteria</taxon>
        <taxon>Hyphomicrobiales</taxon>
        <taxon>Rhizobiaceae</taxon>
        <taxon>Rhizobium/Agrobacterium group</taxon>
        <taxon>Rhizobium</taxon>
    </lineage>
</organism>
<keyword evidence="2" id="KW-1185">Reference proteome</keyword>
<proteinExistence type="predicted"/>
<gene>
    <name evidence="1" type="ORF">J2Z75_000254</name>
</gene>
<dbReference type="EMBL" id="JAGGJV010000001">
    <property type="protein sequence ID" value="MBP1856774.1"/>
    <property type="molecule type" value="Genomic_DNA"/>
</dbReference>
<dbReference type="Proteomes" id="UP000823786">
    <property type="component" value="Unassembled WGS sequence"/>
</dbReference>
<accession>A0ABS4EFQ1</accession>
<reference evidence="1 2" key="1">
    <citation type="submission" date="2021-03" db="EMBL/GenBank/DDBJ databases">
        <title>Genomic Encyclopedia of Type Strains, Phase IV (KMG-IV): sequencing the most valuable type-strain genomes for metagenomic binning, comparative biology and taxonomic classification.</title>
        <authorList>
            <person name="Goeker M."/>
        </authorList>
    </citation>
    <scope>NUCLEOTIDE SEQUENCE [LARGE SCALE GENOMIC DNA]</scope>
    <source>
        <strain evidence="1 2">DSM 26427</strain>
    </source>
</reference>
<comment type="caution">
    <text evidence="1">The sequence shown here is derived from an EMBL/GenBank/DDBJ whole genome shotgun (WGS) entry which is preliminary data.</text>
</comment>
<evidence type="ECO:0000313" key="1">
    <source>
        <dbReference type="EMBL" id="MBP1856774.1"/>
    </source>
</evidence>
<sequence>MIRVHNLRLFKNDYSPVDSTAKIQALADVVMPDAGLTLRDVRLAFVFGEGIRALHPVSKGGKESMHRVQWKRGGAFEHTIRQALVASYEAKFGRLPAVDATEDRESRSHRLLHSI</sequence>